<dbReference type="RefSeq" id="WP_013216413.1">
    <property type="nucleotide sequence ID" value="NC_014313.1"/>
</dbReference>
<evidence type="ECO:0000256" key="1">
    <source>
        <dbReference type="SAM" id="Coils"/>
    </source>
</evidence>
<dbReference type="AlphaFoldDB" id="D8JSG0"/>
<dbReference type="eggNOG" id="COG5509">
    <property type="taxonomic scope" value="Bacteria"/>
</dbReference>
<keyword evidence="1" id="KW-0175">Coiled coil</keyword>
<dbReference type="EMBL" id="CP002083">
    <property type="protein sequence ID" value="ADJ24254.1"/>
    <property type="molecule type" value="Genomic_DNA"/>
</dbReference>
<reference evidence="3" key="1">
    <citation type="journal article" date="2011" name="J. Bacteriol.">
        <title>Genome sequences of eight morphologically diverse alphaproteobacteria.</title>
        <authorList>
            <consortium name="US DOE Joint Genome Institute"/>
            <person name="Brown P.J."/>
            <person name="Kysela D.T."/>
            <person name="Buechlein A."/>
            <person name="Hemmerich C."/>
            <person name="Brun Y.V."/>
        </authorList>
    </citation>
    <scope>NUCLEOTIDE SEQUENCE [LARGE SCALE GENOMIC DNA]</scope>
    <source>
        <strain evidence="3">ATCC 51888 / DSM 1869 / NCIB 11706 / TK 0415</strain>
    </source>
</reference>
<accession>D8JSG0</accession>
<proteinExistence type="predicted"/>
<organism evidence="2 3">
    <name type="scientific">Hyphomicrobium denitrificans (strain ATCC 51888 / DSM 1869 / NCIMB 11706 / TK 0415)</name>
    <dbReference type="NCBI Taxonomy" id="582899"/>
    <lineage>
        <taxon>Bacteria</taxon>
        <taxon>Pseudomonadati</taxon>
        <taxon>Pseudomonadota</taxon>
        <taxon>Alphaproteobacteria</taxon>
        <taxon>Hyphomicrobiales</taxon>
        <taxon>Hyphomicrobiaceae</taxon>
        <taxon>Hyphomicrobium</taxon>
    </lineage>
</organism>
<evidence type="ECO:0000313" key="2">
    <source>
        <dbReference type="EMBL" id="ADJ24254.1"/>
    </source>
</evidence>
<dbReference type="HOGENOM" id="CLU_189918_0_0_5"/>
<evidence type="ECO:0008006" key="4">
    <source>
        <dbReference type="Google" id="ProtNLM"/>
    </source>
</evidence>
<protein>
    <recommendedName>
        <fullName evidence="4">DUF1192 domain-containing protein</fullName>
    </recommendedName>
</protein>
<sequence>MDLDDLMPAKKPSGVVIGENLSTLSVAELEKRITDLNSEIERVRIELDKKRKHEAAAQALFKS</sequence>
<evidence type="ECO:0000313" key="3">
    <source>
        <dbReference type="Proteomes" id="UP000002033"/>
    </source>
</evidence>
<dbReference type="KEGG" id="hdn:Hden_2457"/>
<name>D8JSG0_HYPDA</name>
<dbReference type="Pfam" id="PF06698">
    <property type="entry name" value="DUF1192"/>
    <property type="match status" value="1"/>
</dbReference>
<dbReference type="Proteomes" id="UP000002033">
    <property type="component" value="Chromosome"/>
</dbReference>
<keyword evidence="3" id="KW-1185">Reference proteome</keyword>
<dbReference type="InterPro" id="IPR009579">
    <property type="entry name" value="DUF1192"/>
</dbReference>
<dbReference type="STRING" id="582899.Hden_2457"/>
<feature type="coiled-coil region" evidence="1">
    <location>
        <begin position="26"/>
        <end position="53"/>
    </location>
</feature>
<gene>
    <name evidence="2" type="ordered locus">Hden_2457</name>
</gene>